<evidence type="ECO:0000259" key="8">
    <source>
        <dbReference type="Pfam" id="PF02770"/>
    </source>
</evidence>
<proteinExistence type="inferred from homology"/>
<comment type="similarity">
    <text evidence="2 6">Belongs to the acyl-CoA dehydrogenase family.</text>
</comment>
<dbReference type="GO" id="GO:0016627">
    <property type="term" value="F:oxidoreductase activity, acting on the CH-CH group of donors"/>
    <property type="evidence" value="ECO:0007669"/>
    <property type="project" value="InterPro"/>
</dbReference>
<dbReference type="Pfam" id="PF00441">
    <property type="entry name" value="Acyl-CoA_dh_1"/>
    <property type="match status" value="1"/>
</dbReference>
<dbReference type="RefSeq" id="WP_179512477.1">
    <property type="nucleotide sequence ID" value="NZ_JANFAV010000018.1"/>
</dbReference>
<dbReference type="InterPro" id="IPR036250">
    <property type="entry name" value="AcylCo_DH-like_C"/>
</dbReference>
<dbReference type="SUPFAM" id="SSF47203">
    <property type="entry name" value="Acyl-CoA dehydrogenase C-terminal domain-like"/>
    <property type="match status" value="1"/>
</dbReference>
<evidence type="ECO:0000313" key="10">
    <source>
        <dbReference type="EMBL" id="MCW6537101.1"/>
    </source>
</evidence>
<dbReference type="GO" id="GO:0050660">
    <property type="term" value="F:flavin adenine dinucleotide binding"/>
    <property type="evidence" value="ECO:0007669"/>
    <property type="project" value="InterPro"/>
</dbReference>
<dbReference type="InterPro" id="IPR052161">
    <property type="entry name" value="Mycobact_Acyl-CoA_DH"/>
</dbReference>
<comment type="caution">
    <text evidence="10">The sequence shown here is derived from an EMBL/GenBank/DDBJ whole genome shotgun (WGS) entry which is preliminary data.</text>
</comment>
<dbReference type="FunFam" id="2.40.110.10:FF:000011">
    <property type="entry name" value="Acyl-CoA dehydrogenase FadE34"/>
    <property type="match status" value="1"/>
</dbReference>
<dbReference type="AlphaFoldDB" id="A0AA41ZI47"/>
<evidence type="ECO:0000259" key="9">
    <source>
        <dbReference type="Pfam" id="PF02771"/>
    </source>
</evidence>
<keyword evidence="4 6" id="KW-0274">FAD</keyword>
<sequence length="401" mass="43364">MDFNDTPEEAAYRAAARAWLETNVAEHKAIAHADDMAAAKSWQARKAAAGYAQITWPKEWGGGGGTPIQSVIFGQEEAKFPVQYGYFTIGLGMCVPTVMAFADDATKRRFVGPALRGEEIWSQLFSEPAGGSDVAAIRTRAVRDDSDWVVNGQKVWTSGAHYSDFGIVLVRTNIDLPKHKGLTMFWLDLRAPGIEIRPIHQMSGGSNFNEIYFTDVRIPDAQRLGAVDDGWKVALVTLMNERLAVGGGGGAGPKDILALARELDAADGPLIRDPAFRQRLADWYVQAEGLRNTRMRTITALSRGQTPGPESSIGKIIAANQLQDLGNAAVEAEDQYGIINDPALLPLKGLFQSAVMNGPGLRIAGGTDEILKNIIAERVLGLPGEIRVDKDAAFKDLPVGR</sequence>
<feature type="domain" description="Acyl-CoA oxidase/dehydrogenase middle" evidence="8">
    <location>
        <begin position="125"/>
        <end position="216"/>
    </location>
</feature>
<dbReference type="PANTHER" id="PTHR43292:SF4">
    <property type="entry name" value="ACYL-COA DEHYDROGENASE FADE34"/>
    <property type="match status" value="1"/>
</dbReference>
<feature type="domain" description="Acyl-CoA dehydrogenase/oxidase N-terminal" evidence="9">
    <location>
        <begin position="6"/>
        <end position="118"/>
    </location>
</feature>
<accession>A0AA41ZI47</accession>
<dbReference type="InterPro" id="IPR037069">
    <property type="entry name" value="AcylCoA_DH/ox_N_sf"/>
</dbReference>
<organism evidence="10 11">
    <name type="scientific">Sphingomonas lycopersici</name>
    <dbReference type="NCBI Taxonomy" id="2951807"/>
    <lineage>
        <taxon>Bacteria</taxon>
        <taxon>Pseudomonadati</taxon>
        <taxon>Pseudomonadota</taxon>
        <taxon>Alphaproteobacteria</taxon>
        <taxon>Sphingomonadales</taxon>
        <taxon>Sphingomonadaceae</taxon>
        <taxon>Sphingomonas</taxon>
    </lineage>
</organism>
<dbReference type="InterPro" id="IPR006091">
    <property type="entry name" value="Acyl-CoA_Oxase/DH_mid-dom"/>
</dbReference>
<evidence type="ECO:0000256" key="3">
    <source>
        <dbReference type="ARBA" id="ARBA00022630"/>
    </source>
</evidence>
<dbReference type="Gene3D" id="1.20.140.10">
    <property type="entry name" value="Butyryl-CoA Dehydrogenase, subunit A, domain 3"/>
    <property type="match status" value="1"/>
</dbReference>
<comment type="cofactor">
    <cofactor evidence="1 6">
        <name>FAD</name>
        <dbReference type="ChEBI" id="CHEBI:57692"/>
    </cofactor>
</comment>
<evidence type="ECO:0000256" key="2">
    <source>
        <dbReference type="ARBA" id="ARBA00009347"/>
    </source>
</evidence>
<keyword evidence="3 6" id="KW-0285">Flavoprotein</keyword>
<name>A0AA41ZI47_9SPHN</name>
<dbReference type="EMBL" id="JANFAV010000018">
    <property type="protein sequence ID" value="MCW6537101.1"/>
    <property type="molecule type" value="Genomic_DNA"/>
</dbReference>
<evidence type="ECO:0000259" key="7">
    <source>
        <dbReference type="Pfam" id="PF00441"/>
    </source>
</evidence>
<gene>
    <name evidence="10" type="ORF">NEE01_20165</name>
</gene>
<dbReference type="PANTHER" id="PTHR43292">
    <property type="entry name" value="ACYL-COA DEHYDROGENASE"/>
    <property type="match status" value="1"/>
</dbReference>
<dbReference type="Proteomes" id="UP001165565">
    <property type="component" value="Unassembled WGS sequence"/>
</dbReference>
<evidence type="ECO:0000256" key="4">
    <source>
        <dbReference type="ARBA" id="ARBA00022827"/>
    </source>
</evidence>
<evidence type="ECO:0000256" key="5">
    <source>
        <dbReference type="ARBA" id="ARBA00023002"/>
    </source>
</evidence>
<evidence type="ECO:0000256" key="6">
    <source>
        <dbReference type="RuleBase" id="RU362125"/>
    </source>
</evidence>
<dbReference type="SUPFAM" id="SSF56645">
    <property type="entry name" value="Acyl-CoA dehydrogenase NM domain-like"/>
    <property type="match status" value="1"/>
</dbReference>
<dbReference type="GO" id="GO:0005886">
    <property type="term" value="C:plasma membrane"/>
    <property type="evidence" value="ECO:0007669"/>
    <property type="project" value="TreeGrafter"/>
</dbReference>
<keyword evidence="11" id="KW-1185">Reference proteome</keyword>
<protein>
    <submittedName>
        <fullName evidence="10">Acyl-CoA dehydrogenase family protein</fullName>
    </submittedName>
</protein>
<keyword evidence="5 6" id="KW-0560">Oxidoreductase</keyword>
<dbReference type="Pfam" id="PF02770">
    <property type="entry name" value="Acyl-CoA_dh_M"/>
    <property type="match status" value="1"/>
</dbReference>
<dbReference type="InterPro" id="IPR046373">
    <property type="entry name" value="Acyl-CoA_Oxase/DH_mid-dom_sf"/>
</dbReference>
<dbReference type="InterPro" id="IPR013786">
    <property type="entry name" value="AcylCoA_DH/ox_N"/>
</dbReference>
<evidence type="ECO:0000313" key="11">
    <source>
        <dbReference type="Proteomes" id="UP001165565"/>
    </source>
</evidence>
<evidence type="ECO:0000256" key="1">
    <source>
        <dbReference type="ARBA" id="ARBA00001974"/>
    </source>
</evidence>
<feature type="domain" description="Acyl-CoA dehydrogenase/oxidase C-terminal" evidence="7">
    <location>
        <begin position="228"/>
        <end position="380"/>
    </location>
</feature>
<reference evidence="10" key="1">
    <citation type="submission" date="2022-06" db="EMBL/GenBank/DDBJ databases">
        <title>Sphingomonas sp. nov. isolated from rhizosphere soil of tomato.</title>
        <authorList>
            <person name="Dong H."/>
            <person name="Gao R."/>
        </authorList>
    </citation>
    <scope>NUCLEOTIDE SEQUENCE</scope>
    <source>
        <strain evidence="10">MMSM24</strain>
    </source>
</reference>
<dbReference type="Pfam" id="PF02771">
    <property type="entry name" value="Acyl-CoA_dh_N"/>
    <property type="match status" value="1"/>
</dbReference>
<dbReference type="Gene3D" id="1.10.540.10">
    <property type="entry name" value="Acyl-CoA dehydrogenase/oxidase, N-terminal domain"/>
    <property type="match status" value="1"/>
</dbReference>
<dbReference type="InterPro" id="IPR009100">
    <property type="entry name" value="AcylCoA_DH/oxidase_NM_dom_sf"/>
</dbReference>
<dbReference type="InterPro" id="IPR009075">
    <property type="entry name" value="AcylCo_DH/oxidase_C"/>
</dbReference>
<dbReference type="Gene3D" id="2.40.110.10">
    <property type="entry name" value="Butyryl-CoA Dehydrogenase, subunit A, domain 2"/>
    <property type="match status" value="1"/>
</dbReference>